<evidence type="ECO:0000313" key="2">
    <source>
        <dbReference type="EMBL" id="KZT02093.1"/>
    </source>
</evidence>
<dbReference type="EMBL" id="KV427656">
    <property type="protein sequence ID" value="KZT02093.1"/>
    <property type="molecule type" value="Genomic_DNA"/>
</dbReference>
<dbReference type="GeneID" id="63830249"/>
<accession>A0A165C2P7</accession>
<feature type="transmembrane region" description="Helical" evidence="1">
    <location>
        <begin position="281"/>
        <end position="300"/>
    </location>
</feature>
<keyword evidence="1" id="KW-0472">Membrane</keyword>
<dbReference type="InParanoid" id="A0A165C2P7"/>
<reference evidence="2 3" key="1">
    <citation type="journal article" date="2016" name="Mol. Biol. Evol.">
        <title>Comparative Genomics of Early-Diverging Mushroom-Forming Fungi Provides Insights into the Origins of Lignocellulose Decay Capabilities.</title>
        <authorList>
            <person name="Nagy L.G."/>
            <person name="Riley R."/>
            <person name="Tritt A."/>
            <person name="Adam C."/>
            <person name="Daum C."/>
            <person name="Floudas D."/>
            <person name="Sun H."/>
            <person name="Yadav J.S."/>
            <person name="Pangilinan J."/>
            <person name="Larsson K.H."/>
            <person name="Matsuura K."/>
            <person name="Barry K."/>
            <person name="Labutti K."/>
            <person name="Kuo R."/>
            <person name="Ohm R.A."/>
            <person name="Bhattacharya S.S."/>
            <person name="Shirouzu T."/>
            <person name="Yoshinaga Y."/>
            <person name="Martin F.M."/>
            <person name="Grigoriev I.V."/>
            <person name="Hibbett D.S."/>
        </authorList>
    </citation>
    <scope>NUCLEOTIDE SEQUENCE [LARGE SCALE GENOMIC DNA]</scope>
    <source>
        <strain evidence="2 3">93-53</strain>
    </source>
</reference>
<evidence type="ECO:0000256" key="1">
    <source>
        <dbReference type="SAM" id="Phobius"/>
    </source>
</evidence>
<name>A0A165C2P7_9APHY</name>
<gene>
    <name evidence="2" type="ORF">LAESUDRAFT_763199</name>
</gene>
<organism evidence="2 3">
    <name type="scientific">Laetiporus sulphureus 93-53</name>
    <dbReference type="NCBI Taxonomy" id="1314785"/>
    <lineage>
        <taxon>Eukaryota</taxon>
        <taxon>Fungi</taxon>
        <taxon>Dikarya</taxon>
        <taxon>Basidiomycota</taxon>
        <taxon>Agaricomycotina</taxon>
        <taxon>Agaricomycetes</taxon>
        <taxon>Polyporales</taxon>
        <taxon>Laetiporus</taxon>
    </lineage>
</organism>
<dbReference type="Proteomes" id="UP000076871">
    <property type="component" value="Unassembled WGS sequence"/>
</dbReference>
<evidence type="ECO:0000313" key="3">
    <source>
        <dbReference type="Proteomes" id="UP000076871"/>
    </source>
</evidence>
<dbReference type="STRING" id="1314785.A0A165C2P7"/>
<dbReference type="AlphaFoldDB" id="A0A165C2P7"/>
<sequence>MSFNIIEVEVKYCESIYKQSVSLALLHSVFNLNIIVNICSGPLTPALRLPITVSDRPSTEGTTALYFTEGGNSDKVLGLTCHHILFKIDRTTNDDNIFVGTGAPHHIMVEIYEGQIKRLEAMVGGGDVAEAIEDLEKCYEKIKKEWRKLSQHIINYICFSFTITFNSAFELNDSNFKNVFKGDFIDLGTEIPSNQFTLKMYLHDDGKLTFEYLDDHLLSLHDMIIEECMHEPDMLDHDNEACLLIIKNGNTTDVTISKLMKWAIYNYDNKSSMFSASDDSGLIISMDLVISVTFLLVILARW</sequence>
<keyword evidence="1" id="KW-1133">Transmembrane helix</keyword>
<keyword evidence="3" id="KW-1185">Reference proteome</keyword>
<protein>
    <submittedName>
        <fullName evidence="2">Uncharacterized protein</fullName>
    </submittedName>
</protein>
<dbReference type="OrthoDB" id="3215905at2759"/>
<keyword evidence="1" id="KW-0812">Transmembrane</keyword>
<dbReference type="RefSeq" id="XP_040759833.1">
    <property type="nucleotide sequence ID" value="XM_040913221.1"/>
</dbReference>
<proteinExistence type="predicted"/>